<evidence type="ECO:0000313" key="1">
    <source>
        <dbReference type="EMBL" id="PHZ08886.1"/>
    </source>
</evidence>
<dbReference type="Gene3D" id="3.30.420.10">
    <property type="entry name" value="Ribonuclease H-like superfamily/Ribonuclease H"/>
    <property type="match status" value="1"/>
</dbReference>
<proteinExistence type="predicted"/>
<accession>A0A2G4SKH7</accession>
<feature type="non-terminal residue" evidence="1">
    <location>
        <position position="66"/>
    </location>
</feature>
<gene>
    <name evidence="1" type="ORF">RHIMIDRAFT_183470</name>
</gene>
<dbReference type="Proteomes" id="UP000242254">
    <property type="component" value="Unassembled WGS sequence"/>
</dbReference>
<reference evidence="1 2" key="1">
    <citation type="journal article" date="2016" name="Proc. Natl. Acad. Sci. U.S.A.">
        <title>Lipid metabolic changes in an early divergent fungus govern the establishment of a mutualistic symbiosis with endobacteria.</title>
        <authorList>
            <person name="Lastovetsky O.A."/>
            <person name="Gaspar M.L."/>
            <person name="Mondo S.J."/>
            <person name="LaButti K.M."/>
            <person name="Sandor L."/>
            <person name="Grigoriev I.V."/>
            <person name="Henry S.A."/>
            <person name="Pawlowska T.E."/>
        </authorList>
    </citation>
    <scope>NUCLEOTIDE SEQUENCE [LARGE SCALE GENOMIC DNA]</scope>
    <source>
        <strain evidence="1 2">ATCC 52813</strain>
    </source>
</reference>
<dbReference type="GeneID" id="35436813"/>
<organism evidence="1 2">
    <name type="scientific">Rhizopus microsporus ATCC 52813</name>
    <dbReference type="NCBI Taxonomy" id="1340429"/>
    <lineage>
        <taxon>Eukaryota</taxon>
        <taxon>Fungi</taxon>
        <taxon>Fungi incertae sedis</taxon>
        <taxon>Mucoromycota</taxon>
        <taxon>Mucoromycotina</taxon>
        <taxon>Mucoromycetes</taxon>
        <taxon>Mucorales</taxon>
        <taxon>Mucorineae</taxon>
        <taxon>Rhizopodaceae</taxon>
        <taxon>Rhizopus</taxon>
    </lineage>
</organism>
<protein>
    <recommendedName>
        <fullName evidence="3">Tc1-like transposase DDE domain-containing protein</fullName>
    </recommendedName>
</protein>
<sequence length="66" mass="7884">PSQHPDLNPIEHVWHQIKLNLSLYETRAKNVSELWERVNIEWDKLDADTCRRYIDSMPGRIEAIIE</sequence>
<evidence type="ECO:0008006" key="3">
    <source>
        <dbReference type="Google" id="ProtNLM"/>
    </source>
</evidence>
<dbReference type="RefSeq" id="XP_023462594.1">
    <property type="nucleotide sequence ID" value="XM_023605823.1"/>
</dbReference>
<dbReference type="AlphaFoldDB" id="A0A2G4SKH7"/>
<dbReference type="STRING" id="1340429.A0A2G4SKH7"/>
<name>A0A2G4SKH7_RHIZD</name>
<dbReference type="EMBL" id="KZ303861">
    <property type="protein sequence ID" value="PHZ08886.1"/>
    <property type="molecule type" value="Genomic_DNA"/>
</dbReference>
<feature type="non-terminal residue" evidence="1">
    <location>
        <position position="1"/>
    </location>
</feature>
<dbReference type="InterPro" id="IPR036397">
    <property type="entry name" value="RNaseH_sf"/>
</dbReference>
<keyword evidence="2" id="KW-1185">Reference proteome</keyword>
<dbReference type="GO" id="GO:0003676">
    <property type="term" value="F:nucleic acid binding"/>
    <property type="evidence" value="ECO:0007669"/>
    <property type="project" value="InterPro"/>
</dbReference>
<evidence type="ECO:0000313" key="2">
    <source>
        <dbReference type="Proteomes" id="UP000242254"/>
    </source>
</evidence>